<accession>A0A268A964</accession>
<sequence>MYTDNLIKSFKFVFDDGKIPNFIEKALKYLSDELKNPSPRRGEFENRVWKIIKGEGHDFSYDYLNSYLYALDELYENGAVNYLLYGKPNFRNTNASNLVKQDNYSSPIY</sequence>
<organism evidence="1 2">
    <name type="scientific">Terribacillus saccharophilus</name>
    <dbReference type="NCBI Taxonomy" id="361277"/>
    <lineage>
        <taxon>Bacteria</taxon>
        <taxon>Bacillati</taxon>
        <taxon>Bacillota</taxon>
        <taxon>Bacilli</taxon>
        <taxon>Bacillales</taxon>
        <taxon>Bacillaceae</taxon>
        <taxon>Terribacillus</taxon>
    </lineage>
</organism>
<evidence type="ECO:0000313" key="1">
    <source>
        <dbReference type="EMBL" id="PAD20667.1"/>
    </source>
</evidence>
<reference evidence="1 2" key="1">
    <citation type="submission" date="2017-07" db="EMBL/GenBank/DDBJ databases">
        <title>Isolation and whole genome analysis of endospore-forming bacteria from heroin.</title>
        <authorList>
            <person name="Kalinowski J."/>
            <person name="Ahrens B."/>
            <person name="Al-Dilaimi A."/>
            <person name="Winkler A."/>
            <person name="Wibberg D."/>
            <person name="Schleenbecker U."/>
            <person name="Ruckert C."/>
            <person name="Wolfel R."/>
            <person name="Grass G."/>
        </authorList>
    </citation>
    <scope>NUCLEOTIDE SEQUENCE [LARGE SCALE GENOMIC DNA]</scope>
    <source>
        <strain evidence="1 2">7528</strain>
    </source>
</reference>
<gene>
    <name evidence="1" type="ORF">CHH64_12205</name>
</gene>
<comment type="caution">
    <text evidence="1">The sequence shown here is derived from an EMBL/GenBank/DDBJ whole genome shotgun (WGS) entry which is preliminary data.</text>
</comment>
<dbReference type="Proteomes" id="UP000216013">
    <property type="component" value="Unassembled WGS sequence"/>
</dbReference>
<protein>
    <submittedName>
        <fullName evidence="1">Uncharacterized protein</fullName>
    </submittedName>
</protein>
<dbReference type="EMBL" id="NPBV01000021">
    <property type="protein sequence ID" value="PAD20667.1"/>
    <property type="molecule type" value="Genomic_DNA"/>
</dbReference>
<dbReference type="RefSeq" id="WP_095261217.1">
    <property type="nucleotide sequence ID" value="NZ_NPBV01000021.1"/>
</dbReference>
<evidence type="ECO:0000313" key="2">
    <source>
        <dbReference type="Proteomes" id="UP000216013"/>
    </source>
</evidence>
<proteinExistence type="predicted"/>
<name>A0A268A964_9BACI</name>
<dbReference type="AlphaFoldDB" id="A0A268A964"/>